<reference evidence="1" key="1">
    <citation type="submission" date="2022-10" db="EMBL/GenBank/DDBJ databases">
        <title>The complete genomes of actinobacterial strains from the NBC collection.</title>
        <authorList>
            <person name="Joergensen T.S."/>
            <person name="Alvarez Arevalo M."/>
            <person name="Sterndorff E.B."/>
            <person name="Faurdal D."/>
            <person name="Vuksanovic O."/>
            <person name="Mourched A.-S."/>
            <person name="Charusanti P."/>
            <person name="Shaw S."/>
            <person name="Blin K."/>
            <person name="Weber T."/>
        </authorList>
    </citation>
    <scope>NUCLEOTIDE SEQUENCE</scope>
    <source>
        <strain evidence="1">NBC_00119</strain>
    </source>
</reference>
<gene>
    <name evidence="1" type="ORF">OHU69_46220</name>
</gene>
<name>A0AAU1UKM6_9ACTN</name>
<accession>A0AAU1UKM6</accession>
<protein>
    <submittedName>
        <fullName evidence="1">Uncharacterized protein</fullName>
    </submittedName>
</protein>
<proteinExistence type="predicted"/>
<organism evidence="1">
    <name type="scientific">Streptomyces sp. NBC_00119</name>
    <dbReference type="NCBI Taxonomy" id="2975659"/>
    <lineage>
        <taxon>Bacteria</taxon>
        <taxon>Bacillati</taxon>
        <taxon>Actinomycetota</taxon>
        <taxon>Actinomycetes</taxon>
        <taxon>Kitasatosporales</taxon>
        <taxon>Streptomycetaceae</taxon>
        <taxon>Streptomyces</taxon>
    </lineage>
</organism>
<dbReference type="EMBL" id="CP108195">
    <property type="protein sequence ID" value="WTS17777.1"/>
    <property type="molecule type" value="Genomic_DNA"/>
</dbReference>
<dbReference type="AlphaFoldDB" id="A0AAU1UKM6"/>
<sequence length="42" mass="4696">MTFRSPVAAQLLANDGVVRGEDTQRAYRAEGLRRILDNLPPQ</sequence>
<evidence type="ECO:0000313" key="1">
    <source>
        <dbReference type="EMBL" id="WTS17777.1"/>
    </source>
</evidence>